<protein>
    <submittedName>
        <fullName evidence="1">Uncharacterized protein</fullName>
    </submittedName>
</protein>
<dbReference type="EMBL" id="RCBY01000039">
    <property type="protein sequence ID" value="RQH46693.1"/>
    <property type="molecule type" value="Genomic_DNA"/>
</dbReference>
<sequence length="66" mass="7477">MVILTQFKNVINIGKLITPEITVFSNFSIYQILFLTFAFRDMKSGSVGINKAEKLGLYKINHISLP</sequence>
<proteinExistence type="predicted"/>
<evidence type="ECO:0000313" key="1">
    <source>
        <dbReference type="EMBL" id="RQH46693.1"/>
    </source>
</evidence>
<evidence type="ECO:0000313" key="2">
    <source>
        <dbReference type="Proteomes" id="UP000269154"/>
    </source>
</evidence>
<gene>
    <name evidence="1" type="ORF">D5R40_09600</name>
</gene>
<dbReference type="Proteomes" id="UP000269154">
    <property type="component" value="Unassembled WGS sequence"/>
</dbReference>
<reference evidence="1 2" key="1">
    <citation type="journal article" date="2018" name="ACS Chem. Biol.">
        <title>Ketoreductase domain dysfunction expands chemodiversity: malyngamide biosynthesis in the cyanobacterium Okeania hirsuta.</title>
        <authorList>
            <person name="Moss N.A."/>
            <person name="Leao T."/>
            <person name="Rankin M."/>
            <person name="McCullough T.M."/>
            <person name="Qu P."/>
            <person name="Korobeynikov A."/>
            <person name="Smith J.L."/>
            <person name="Gerwick L."/>
            <person name="Gerwick W.H."/>
        </authorList>
    </citation>
    <scope>NUCLEOTIDE SEQUENCE [LARGE SCALE GENOMIC DNA]</scope>
    <source>
        <strain evidence="1 2">PAB10Feb10-1</strain>
    </source>
</reference>
<dbReference type="AlphaFoldDB" id="A0A3N6RKH2"/>
<organism evidence="1 2">
    <name type="scientific">Okeania hirsuta</name>
    <dbReference type="NCBI Taxonomy" id="1458930"/>
    <lineage>
        <taxon>Bacteria</taxon>
        <taxon>Bacillati</taxon>
        <taxon>Cyanobacteriota</taxon>
        <taxon>Cyanophyceae</taxon>
        <taxon>Oscillatoriophycideae</taxon>
        <taxon>Oscillatoriales</taxon>
        <taxon>Microcoleaceae</taxon>
        <taxon>Okeania</taxon>
    </lineage>
</organism>
<name>A0A3N6RKH2_9CYAN</name>
<accession>A0A3N6RKH2</accession>
<comment type="caution">
    <text evidence="1">The sequence shown here is derived from an EMBL/GenBank/DDBJ whole genome shotgun (WGS) entry which is preliminary data.</text>
</comment>
<keyword evidence="2" id="KW-1185">Reference proteome</keyword>